<dbReference type="EMBL" id="SZNQ01000001">
    <property type="protein sequence ID" value="TKT04329.1"/>
    <property type="molecule type" value="Genomic_DNA"/>
</dbReference>
<keyword evidence="3" id="KW-1185">Reference proteome</keyword>
<dbReference type="AlphaFoldDB" id="A0A4U5WQ59"/>
<reference evidence="2 3" key="1">
    <citation type="submission" date="2019-04" db="EMBL/GenBank/DDBJ databases">
        <title>Streptomyces lasaliensis sp. nov., an Actinomycete isolated from soil which produces the polyether antibiotic lasalocid.</title>
        <authorList>
            <person name="Erwin G."/>
            <person name="Haber C."/>
        </authorList>
    </citation>
    <scope>NUCLEOTIDE SEQUENCE [LARGE SCALE GENOMIC DNA]</scope>
    <source>
        <strain evidence="2 3">X-537</strain>
    </source>
</reference>
<accession>A0A4U5WQ59</accession>
<feature type="region of interest" description="Disordered" evidence="1">
    <location>
        <begin position="83"/>
        <end position="148"/>
    </location>
</feature>
<dbReference type="Proteomes" id="UP000305929">
    <property type="component" value="Unassembled WGS sequence"/>
</dbReference>
<dbReference type="Pfam" id="PF13560">
    <property type="entry name" value="HTH_31"/>
    <property type="match status" value="1"/>
</dbReference>
<sequence>MAAVHDGVAEFALLLRRLKERTDRSYAALARRLDMHASTLHRYCTGEAVPQDFAGVERFAVLCGASVEERTELHRRWVVADAARRQPRPPEGRTVPSGDDSGPAVVADLARPAPAVVADLGRPSPAAVPDRRPRPRPRHRPRPRRSPVRSVALALSLVAALLGLTASTAGHLPAPGAHPAPHRARAAAPAPLTWTADDHTPGLTNCGEDYVVAQPPRKVPPPPHPEDIAAWATSQRAVHAGTTGVRITVQGRGSAAVVLEALHVRVSSRTTPAAGRGTLYSLSDGCGAGIIPRFFSVNLDAYQPVARSMPGDDGAGTPVPAIGFPYRVSLQDPEVLMVSARTESCTCDWYLDLTWSSQGRTGTVRIDDHGRPFHSTSSTGLPGYRYDRVSHRPGRWVPIPAANTNATAD</sequence>
<evidence type="ECO:0000256" key="1">
    <source>
        <dbReference type="SAM" id="MobiDB-lite"/>
    </source>
</evidence>
<feature type="compositionally biased region" description="Basic residues" evidence="1">
    <location>
        <begin position="133"/>
        <end position="147"/>
    </location>
</feature>
<comment type="caution">
    <text evidence="2">The sequence shown here is derived from an EMBL/GenBank/DDBJ whole genome shotgun (WGS) entry which is preliminary data.</text>
</comment>
<dbReference type="InterPro" id="IPR001387">
    <property type="entry name" value="Cro/C1-type_HTH"/>
</dbReference>
<dbReference type="CDD" id="cd00093">
    <property type="entry name" value="HTH_XRE"/>
    <property type="match status" value="1"/>
</dbReference>
<dbReference type="OrthoDB" id="3359627at2"/>
<organism evidence="2 3">
    <name type="scientific">Streptomyces lasalocidi</name>
    <name type="common">Streptomyces lasaliensis</name>
    <dbReference type="NCBI Taxonomy" id="324833"/>
    <lineage>
        <taxon>Bacteria</taxon>
        <taxon>Bacillati</taxon>
        <taxon>Actinomycetota</taxon>
        <taxon>Actinomycetes</taxon>
        <taxon>Kitasatosporales</taxon>
        <taxon>Streptomycetaceae</taxon>
        <taxon>Streptomyces</taxon>
    </lineage>
</organism>
<evidence type="ECO:0000313" key="3">
    <source>
        <dbReference type="Proteomes" id="UP000305929"/>
    </source>
</evidence>
<evidence type="ECO:0000313" key="2">
    <source>
        <dbReference type="EMBL" id="TKT04329.1"/>
    </source>
</evidence>
<proteinExistence type="predicted"/>
<dbReference type="RefSeq" id="WP_137310155.1">
    <property type="nucleotide sequence ID" value="NZ_SZNQ01000001.1"/>
</dbReference>
<gene>
    <name evidence="2" type="ORF">E4U91_32700</name>
</gene>
<name>A0A4U5WQ59_STRLS</name>
<protein>
    <submittedName>
        <fullName evidence="2">Helix-turn-helix domain-containing protein</fullName>
    </submittedName>
</protein>